<organism evidence="6 7">
    <name type="scientific">Buddleja alternifolia</name>
    <dbReference type="NCBI Taxonomy" id="168488"/>
    <lineage>
        <taxon>Eukaryota</taxon>
        <taxon>Viridiplantae</taxon>
        <taxon>Streptophyta</taxon>
        <taxon>Embryophyta</taxon>
        <taxon>Tracheophyta</taxon>
        <taxon>Spermatophyta</taxon>
        <taxon>Magnoliopsida</taxon>
        <taxon>eudicotyledons</taxon>
        <taxon>Gunneridae</taxon>
        <taxon>Pentapetalae</taxon>
        <taxon>asterids</taxon>
        <taxon>lamiids</taxon>
        <taxon>Lamiales</taxon>
        <taxon>Scrophulariaceae</taxon>
        <taxon>Buddlejeae</taxon>
        <taxon>Buddleja</taxon>
    </lineage>
</organism>
<keyword evidence="7" id="KW-1185">Reference proteome</keyword>
<dbReference type="PANTHER" id="PTHR34566:SF2">
    <property type="entry name" value="ALTERED INHERITANCE OF MITOCHONDRIA PROTEIN"/>
    <property type="match status" value="1"/>
</dbReference>
<name>A0AAV6XVC3_9LAMI</name>
<dbReference type="Pfam" id="PF26631">
    <property type="entry name" value="DUF8204"/>
    <property type="match status" value="1"/>
</dbReference>
<keyword evidence="2" id="KW-0812">Transmembrane</keyword>
<keyword evidence="4" id="KW-0472">Membrane</keyword>
<evidence type="ECO:0000259" key="5">
    <source>
        <dbReference type="Pfam" id="PF26631"/>
    </source>
</evidence>
<reference evidence="6" key="1">
    <citation type="submission" date="2019-10" db="EMBL/GenBank/DDBJ databases">
        <authorList>
            <person name="Zhang R."/>
            <person name="Pan Y."/>
            <person name="Wang J."/>
            <person name="Ma R."/>
            <person name="Yu S."/>
        </authorList>
    </citation>
    <scope>NUCLEOTIDE SEQUENCE</scope>
    <source>
        <strain evidence="6">LA-IB0</strain>
        <tissue evidence="6">Leaf</tissue>
    </source>
</reference>
<evidence type="ECO:0000256" key="1">
    <source>
        <dbReference type="ARBA" id="ARBA00004141"/>
    </source>
</evidence>
<evidence type="ECO:0000256" key="3">
    <source>
        <dbReference type="ARBA" id="ARBA00022989"/>
    </source>
</evidence>
<evidence type="ECO:0000256" key="4">
    <source>
        <dbReference type="ARBA" id="ARBA00023136"/>
    </source>
</evidence>
<protein>
    <recommendedName>
        <fullName evidence="5">DUF8204 domain-containing protein</fullName>
    </recommendedName>
</protein>
<gene>
    <name evidence="6" type="ORF">BUALT_Bualt03G0160900</name>
</gene>
<keyword evidence="3" id="KW-1133">Transmembrane helix</keyword>
<comment type="subcellular location">
    <subcellularLocation>
        <location evidence="1">Membrane</location>
        <topology evidence="1">Multi-pass membrane protein</topology>
    </subcellularLocation>
</comment>
<dbReference type="InterPro" id="IPR058517">
    <property type="entry name" value="DUF8204"/>
</dbReference>
<comment type="caution">
    <text evidence="6">The sequence shown here is derived from an EMBL/GenBank/DDBJ whole genome shotgun (WGS) entry which is preliminary data.</text>
</comment>
<feature type="domain" description="DUF8204" evidence="5">
    <location>
        <begin position="1"/>
        <end position="49"/>
    </location>
</feature>
<dbReference type="AlphaFoldDB" id="A0AAV6XVC3"/>
<proteinExistence type="predicted"/>
<accession>A0AAV6XVC3</accession>
<dbReference type="EMBL" id="WHWC01000003">
    <property type="protein sequence ID" value="KAG8386559.1"/>
    <property type="molecule type" value="Genomic_DNA"/>
</dbReference>
<dbReference type="Pfam" id="PF05277">
    <property type="entry name" value="DUF726"/>
    <property type="match status" value="1"/>
</dbReference>
<dbReference type="InterPro" id="IPR007941">
    <property type="entry name" value="DUF726"/>
</dbReference>
<evidence type="ECO:0000313" key="7">
    <source>
        <dbReference type="Proteomes" id="UP000826271"/>
    </source>
</evidence>
<evidence type="ECO:0000256" key="2">
    <source>
        <dbReference type="ARBA" id="ARBA00022692"/>
    </source>
</evidence>
<dbReference type="PANTHER" id="PTHR34566">
    <property type="entry name" value="ALTERED INHERITANCE OF MITOCHONDRIA PROTEIN"/>
    <property type="match status" value="1"/>
</dbReference>
<sequence>METSKEGRSLIDFRYGCIGYSLYVDRKEQSSNGQETQTKLPVCVGLEVLVDRRVIAVDSAFAPMTHIHREGGGGRYVNAYSTDDWMLGIAFRFSQGLSGIQPVDVPGIENVNGI</sequence>
<dbReference type="GO" id="GO:0016020">
    <property type="term" value="C:membrane"/>
    <property type="evidence" value="ECO:0007669"/>
    <property type="project" value="UniProtKB-SubCell"/>
</dbReference>
<dbReference type="Proteomes" id="UP000826271">
    <property type="component" value="Unassembled WGS sequence"/>
</dbReference>
<evidence type="ECO:0000313" key="6">
    <source>
        <dbReference type="EMBL" id="KAG8386559.1"/>
    </source>
</evidence>